<dbReference type="SUPFAM" id="SSF51735">
    <property type="entry name" value="NAD(P)-binding Rossmann-fold domains"/>
    <property type="match status" value="1"/>
</dbReference>
<keyword evidence="3" id="KW-0134">Cell wall</keyword>
<reference evidence="7 8" key="1">
    <citation type="submission" date="2017-08" db="EMBL/GenBank/DDBJ databases">
        <title>Infants hospitalized years apart are colonized by the same room-sourced microbial strains.</title>
        <authorList>
            <person name="Brooks B."/>
            <person name="Olm M.R."/>
            <person name="Firek B.A."/>
            <person name="Baker R."/>
            <person name="Thomas B.C."/>
            <person name="Morowitz M.J."/>
            <person name="Banfield J.F."/>
        </authorList>
    </citation>
    <scope>NUCLEOTIDE SEQUENCE [LARGE SCALE GENOMIC DNA]</scope>
    <source>
        <strain evidence="7">S2_003_000_R1_3</strain>
    </source>
</reference>
<protein>
    <recommendedName>
        <fullName evidence="4">3-oxoacyl-[acyl-carrier-protein] reductase MabA</fullName>
    </recommendedName>
</protein>
<dbReference type="SMART" id="SM00822">
    <property type="entry name" value="PKS_KR"/>
    <property type="match status" value="1"/>
</dbReference>
<dbReference type="RefSeq" id="WP_303734627.1">
    <property type="nucleotide sequence ID" value="NZ_CAKZHK010000008.1"/>
</dbReference>
<dbReference type="PRINTS" id="PR00080">
    <property type="entry name" value="SDRFAMILY"/>
</dbReference>
<dbReference type="PANTHER" id="PTHR42879:SF2">
    <property type="entry name" value="3-OXOACYL-[ACYL-CARRIER-PROTEIN] REDUCTASE FABG"/>
    <property type="match status" value="1"/>
</dbReference>
<dbReference type="PANTHER" id="PTHR42879">
    <property type="entry name" value="3-OXOACYL-(ACYL-CARRIER-PROTEIN) REDUCTASE"/>
    <property type="match status" value="1"/>
</dbReference>
<dbReference type="InterPro" id="IPR057326">
    <property type="entry name" value="KR_dom"/>
</dbReference>
<gene>
    <name evidence="7" type="ORF">DI525_04695</name>
</gene>
<evidence type="ECO:0000256" key="2">
    <source>
        <dbReference type="ARBA" id="ARBA00006484"/>
    </source>
</evidence>
<evidence type="ECO:0000313" key="8">
    <source>
        <dbReference type="Proteomes" id="UP000249432"/>
    </source>
</evidence>
<evidence type="ECO:0000256" key="5">
    <source>
        <dbReference type="ARBA" id="ARBA00047400"/>
    </source>
</evidence>
<dbReference type="InterPro" id="IPR036291">
    <property type="entry name" value="NAD(P)-bd_dom_sf"/>
</dbReference>
<dbReference type="GO" id="GO:0004316">
    <property type="term" value="F:3-oxoacyl-[acyl-carrier-protein] reductase (NADPH) activity"/>
    <property type="evidence" value="ECO:0007669"/>
    <property type="project" value="UniProtKB-EC"/>
</dbReference>
<dbReference type="InterPro" id="IPR002347">
    <property type="entry name" value="SDR_fam"/>
</dbReference>
<comment type="similarity">
    <text evidence="2">Belongs to the short-chain dehydrogenases/reductases (SDR) family.</text>
</comment>
<organism evidence="7 8">
    <name type="scientific">Corynebacterium kroppenstedtii</name>
    <dbReference type="NCBI Taxonomy" id="161879"/>
    <lineage>
        <taxon>Bacteria</taxon>
        <taxon>Bacillati</taxon>
        <taxon>Actinomycetota</taxon>
        <taxon>Actinomycetes</taxon>
        <taxon>Mycobacteriales</taxon>
        <taxon>Corynebacteriaceae</taxon>
        <taxon>Corynebacterium</taxon>
    </lineage>
</organism>
<dbReference type="AlphaFoldDB" id="A0A2W5SQ39"/>
<evidence type="ECO:0000259" key="6">
    <source>
        <dbReference type="SMART" id="SM00822"/>
    </source>
</evidence>
<dbReference type="Pfam" id="PF13561">
    <property type="entry name" value="adh_short_C2"/>
    <property type="match status" value="1"/>
</dbReference>
<dbReference type="NCBIfam" id="NF006110">
    <property type="entry name" value="PRK08261.1"/>
    <property type="match status" value="1"/>
</dbReference>
<keyword evidence="3" id="KW-0964">Secreted</keyword>
<dbReference type="Gene3D" id="3.40.50.720">
    <property type="entry name" value="NAD(P)-binding Rossmann-like Domain"/>
    <property type="match status" value="2"/>
</dbReference>
<evidence type="ECO:0000256" key="1">
    <source>
        <dbReference type="ARBA" id="ARBA00004191"/>
    </source>
</evidence>
<dbReference type="Proteomes" id="UP000249432">
    <property type="component" value="Unassembled WGS sequence"/>
</dbReference>
<comment type="subcellular location">
    <subcellularLocation>
        <location evidence="1">Secreted</location>
        <location evidence="1">Cell wall</location>
    </subcellularLocation>
</comment>
<dbReference type="InterPro" id="IPR050259">
    <property type="entry name" value="SDR"/>
</dbReference>
<proteinExistence type="inferred from homology"/>
<name>A0A2W5SQ39_9CORY</name>
<comment type="caution">
    <text evidence="7">The sequence shown here is derived from an EMBL/GenBank/DDBJ whole genome shotgun (WGS) entry which is preliminary data.</text>
</comment>
<comment type="catalytic activity">
    <reaction evidence="5">
        <text>a (3R)-hydroxyacyl-[ACP] + NADP(+) = a 3-oxoacyl-[ACP] + NADPH + H(+)</text>
        <dbReference type="Rhea" id="RHEA:17397"/>
        <dbReference type="Rhea" id="RHEA-COMP:9916"/>
        <dbReference type="Rhea" id="RHEA-COMP:9945"/>
        <dbReference type="ChEBI" id="CHEBI:15378"/>
        <dbReference type="ChEBI" id="CHEBI:57783"/>
        <dbReference type="ChEBI" id="CHEBI:58349"/>
        <dbReference type="ChEBI" id="CHEBI:78776"/>
        <dbReference type="ChEBI" id="CHEBI:78827"/>
        <dbReference type="EC" id="1.1.1.100"/>
    </reaction>
    <physiologicalReaction direction="right-to-left" evidence="5">
        <dbReference type="Rhea" id="RHEA:17399"/>
    </physiologicalReaction>
</comment>
<accession>A0A2W5SQ39</accession>
<evidence type="ECO:0000256" key="4">
    <source>
        <dbReference type="ARBA" id="ARBA00040781"/>
    </source>
</evidence>
<dbReference type="FunFam" id="3.40.50.720:FF:000338">
    <property type="entry name" value="3-oxoacyl-ACP reductase FabG"/>
    <property type="match status" value="1"/>
</dbReference>
<dbReference type="EMBL" id="QFRA01000007">
    <property type="protein sequence ID" value="PZR05319.1"/>
    <property type="molecule type" value="Genomic_DNA"/>
</dbReference>
<dbReference type="PRINTS" id="PR00081">
    <property type="entry name" value="GDHRDH"/>
</dbReference>
<sequence>MADSYAKFVNSGAGSLLASKLGLPKPEKLRRFEPGQPPVNGPIIVTGSGSLTSSIRELLEPTYTIIGTRDDGSPATDGKIAGLVIDATGFATPADSLELYETVNPVIRKLAPCARIVVIGHNPETTTTAAARVAQRGLEGFTRSLAKEMRRGATVQLVYTEPNTPLSSLESTLRFLLSGKSAYVDAQVIRLNEAPSPSVDWDKPLKGKSSVVTGAARGIGKTIAQTLARDGAHVICVDIPAAGEALAETANEVNGTSLGLDVTAPDAADTLARHVKERHQTGIDIIVHNAGITRDKTMAGMDDARWKSVMAVNITAPLTITERLLELEAINDNGRVIGVSSMAGIAGNRGQTNYAYSKAGVIGFVDSFSESAGHGITVNAVAPGFIETQMTAAIPVVTREVGRRLNSLQQGGLTIDVAETIAYFASPASEAINGNVIRVCGQSVLGA</sequence>
<feature type="domain" description="Ketoreductase" evidence="6">
    <location>
        <begin position="208"/>
        <end position="384"/>
    </location>
</feature>
<evidence type="ECO:0000256" key="3">
    <source>
        <dbReference type="ARBA" id="ARBA00022512"/>
    </source>
</evidence>
<evidence type="ECO:0000313" key="7">
    <source>
        <dbReference type="EMBL" id="PZR05319.1"/>
    </source>
</evidence>